<reference evidence="1" key="2">
    <citation type="submission" date="2022-01" db="EMBL/GenBank/DDBJ databases">
        <authorList>
            <person name="Yamashiro T."/>
            <person name="Shiraishi A."/>
            <person name="Satake H."/>
            <person name="Nakayama K."/>
        </authorList>
    </citation>
    <scope>NUCLEOTIDE SEQUENCE</scope>
</reference>
<comment type="caution">
    <text evidence="1">The sequence shown here is derived from an EMBL/GenBank/DDBJ whole genome shotgun (WGS) entry which is preliminary data.</text>
</comment>
<evidence type="ECO:0000313" key="1">
    <source>
        <dbReference type="EMBL" id="GJT07642.1"/>
    </source>
</evidence>
<dbReference type="EMBL" id="BQNB010012767">
    <property type="protein sequence ID" value="GJT07642.1"/>
    <property type="molecule type" value="Genomic_DNA"/>
</dbReference>
<dbReference type="Proteomes" id="UP001151760">
    <property type="component" value="Unassembled WGS sequence"/>
</dbReference>
<keyword evidence="2" id="KW-1185">Reference proteome</keyword>
<protein>
    <submittedName>
        <fullName evidence="1">Uncharacterized protein</fullName>
    </submittedName>
</protein>
<organism evidence="1 2">
    <name type="scientific">Tanacetum coccineum</name>
    <dbReference type="NCBI Taxonomy" id="301880"/>
    <lineage>
        <taxon>Eukaryota</taxon>
        <taxon>Viridiplantae</taxon>
        <taxon>Streptophyta</taxon>
        <taxon>Embryophyta</taxon>
        <taxon>Tracheophyta</taxon>
        <taxon>Spermatophyta</taxon>
        <taxon>Magnoliopsida</taxon>
        <taxon>eudicotyledons</taxon>
        <taxon>Gunneridae</taxon>
        <taxon>Pentapetalae</taxon>
        <taxon>asterids</taxon>
        <taxon>campanulids</taxon>
        <taxon>Asterales</taxon>
        <taxon>Asteraceae</taxon>
        <taxon>Asteroideae</taxon>
        <taxon>Anthemideae</taxon>
        <taxon>Anthemidinae</taxon>
        <taxon>Tanacetum</taxon>
    </lineage>
</organism>
<sequence length="177" mass="19627">MTFWIIFDDTFGSSKRHKLELFPESDPVLSSCIGSGSDESTSPSSLSPLGAAASVLLYVRSESDVDKDSWITFSDVSSSDRSQGRAILDLSGHNGYTLPTTSGKFMGVVSDYWILMLLSNSKELAWMVDWNMVVGFLVEAALLQVAHLHFIAVGFFFVSLSNHFRYLGLIKDVEWLQ</sequence>
<accession>A0ABQ5B115</accession>
<proteinExistence type="predicted"/>
<evidence type="ECO:0000313" key="2">
    <source>
        <dbReference type="Proteomes" id="UP001151760"/>
    </source>
</evidence>
<name>A0ABQ5B115_9ASTR</name>
<gene>
    <name evidence="1" type="ORF">Tco_0842104</name>
</gene>
<reference evidence="1" key="1">
    <citation type="journal article" date="2022" name="Int. J. Mol. Sci.">
        <title>Draft Genome of Tanacetum Coccineum: Genomic Comparison of Closely Related Tanacetum-Family Plants.</title>
        <authorList>
            <person name="Yamashiro T."/>
            <person name="Shiraishi A."/>
            <person name="Nakayama K."/>
            <person name="Satake H."/>
        </authorList>
    </citation>
    <scope>NUCLEOTIDE SEQUENCE</scope>
</reference>